<dbReference type="Pfam" id="PF04842">
    <property type="entry name" value="DUF639"/>
    <property type="match status" value="1"/>
</dbReference>
<evidence type="ECO:0000313" key="3">
    <source>
        <dbReference type="EMBL" id="KAK8564115.1"/>
    </source>
</evidence>
<keyword evidence="4" id="KW-1185">Reference proteome</keyword>
<gene>
    <name evidence="3" type="ORF">V6N12_036246</name>
</gene>
<evidence type="ECO:0008006" key="5">
    <source>
        <dbReference type="Google" id="ProtNLM"/>
    </source>
</evidence>
<keyword evidence="2" id="KW-1133">Transmembrane helix</keyword>
<dbReference type="PANTHER" id="PTHR31860:SF4">
    <property type="entry name" value="OS02G0637800 PROTEIN"/>
    <property type="match status" value="1"/>
</dbReference>
<dbReference type="InterPro" id="IPR006927">
    <property type="entry name" value="DUF639"/>
</dbReference>
<accession>A0ABR2EQ31</accession>
<evidence type="ECO:0000313" key="4">
    <source>
        <dbReference type="Proteomes" id="UP001472677"/>
    </source>
</evidence>
<comment type="caution">
    <text evidence="3">The sequence shown here is derived from an EMBL/GenBank/DDBJ whole genome shotgun (WGS) entry which is preliminary data.</text>
</comment>
<organism evidence="3 4">
    <name type="scientific">Hibiscus sabdariffa</name>
    <name type="common">roselle</name>
    <dbReference type="NCBI Taxonomy" id="183260"/>
    <lineage>
        <taxon>Eukaryota</taxon>
        <taxon>Viridiplantae</taxon>
        <taxon>Streptophyta</taxon>
        <taxon>Embryophyta</taxon>
        <taxon>Tracheophyta</taxon>
        <taxon>Spermatophyta</taxon>
        <taxon>Magnoliopsida</taxon>
        <taxon>eudicotyledons</taxon>
        <taxon>Gunneridae</taxon>
        <taxon>Pentapetalae</taxon>
        <taxon>rosids</taxon>
        <taxon>malvids</taxon>
        <taxon>Malvales</taxon>
        <taxon>Malvaceae</taxon>
        <taxon>Malvoideae</taxon>
        <taxon>Hibiscus</taxon>
    </lineage>
</organism>
<feature type="transmembrane region" description="Helical" evidence="2">
    <location>
        <begin position="557"/>
        <end position="575"/>
    </location>
</feature>
<reference evidence="3 4" key="1">
    <citation type="journal article" date="2024" name="G3 (Bethesda)">
        <title>Genome assembly of Hibiscus sabdariffa L. provides insights into metabolisms of medicinal natural products.</title>
        <authorList>
            <person name="Kim T."/>
        </authorList>
    </citation>
    <scope>NUCLEOTIDE SEQUENCE [LARGE SCALE GENOMIC DNA]</scope>
    <source>
        <strain evidence="3">TK-2024</strain>
        <tissue evidence="3">Old leaves</tissue>
    </source>
</reference>
<evidence type="ECO:0000256" key="1">
    <source>
        <dbReference type="SAM" id="MobiDB-lite"/>
    </source>
</evidence>
<keyword evidence="2" id="KW-0472">Membrane</keyword>
<dbReference type="PANTHER" id="PTHR31860">
    <property type="entry name" value="HEAT-INDUCIBLE TRANSCRIPTION REPRESSOR (DUF639)-RELATED"/>
    <property type="match status" value="1"/>
</dbReference>
<dbReference type="Proteomes" id="UP001472677">
    <property type="component" value="Unassembled WGS sequence"/>
</dbReference>
<feature type="region of interest" description="Disordered" evidence="1">
    <location>
        <begin position="710"/>
        <end position="830"/>
    </location>
</feature>
<sequence>MEGVWENFMRNNQDTFKSLFQRKKVSSVGEESPASTPTPIPQLSSLANSVVFRCCKILKVPSEELQHRFDIELPESVKQLFTYARNFLEFCSYQALHKVTRNPDYLSDPDFRRLTYDMMLAWEAPCVECERGTKETSLNNNEVEDDEDGSLFYSSPMSMAVQVDDKKTVGREAFERIAPVCAVVADIITVHNLFDALTSSAGPRLHFIIYDKYLRSLDKVIKAAKNTLGPSLTNLPLSDVEIVIDIEGAVPTQPVLQHVGISAWPGRLTLTSFALYFEALGVGVYDKAVRYDLATDLKQVIKPELTGPLGARLFDKAVKYRSTTVTEPVYFEFPEFKGNFRRNFWLDISLEILHAHRFARKHNFKEIQQSEVLARAILGIFRYRAVREAFQFFSSQYKTLLSFNLAESLPGGDGILETLASRLALLNVENSPHTVKHPPTSSPFALLALNQLGFIPQKNTILEGEALLFGDFCVGETHPLELAMKQSISDTGSAEAAQATVNQVKVEGIETNLAVMKELLFPFIQLATCLVLMSSWKEPFKSTVFLMLTSFAILRGWIAYILALVFVFFAVVMLWNRHLNRGKPLEPFRIIAPPNRNAVEQLLTLQEAISQYEALIQTANVVLLKIWAIVFAVLPQATDRVAISLVFLAVVLAFVPSRFLTLLVFLEAFTRELPYRRESTNRWLRRLREWWFRIPAAPVQLIRADDKKKKLETETAKGDPPQPAAEQHTKDAEKKMDLQESNTKTEKKSERGKRGTPSSHCPNHRNPSHREGDHLRKTNDKREINGPRTEKFGKKVRRTREEGEEKAKERRGGRGWGGSRSKKNNDATQRLEARAWFFNRGIYG</sequence>
<keyword evidence="2" id="KW-0812">Transmembrane</keyword>
<proteinExistence type="predicted"/>
<dbReference type="EMBL" id="JBBPBM010000011">
    <property type="protein sequence ID" value="KAK8564115.1"/>
    <property type="molecule type" value="Genomic_DNA"/>
</dbReference>
<protein>
    <recommendedName>
        <fullName evidence="5">DUF639 domain-containing protein</fullName>
    </recommendedName>
</protein>
<evidence type="ECO:0000256" key="2">
    <source>
        <dbReference type="SAM" id="Phobius"/>
    </source>
</evidence>
<feature type="compositionally biased region" description="Basic and acidic residues" evidence="1">
    <location>
        <begin position="768"/>
        <end position="812"/>
    </location>
</feature>
<name>A0ABR2EQ31_9ROSI</name>
<feature type="transmembrane region" description="Helical" evidence="2">
    <location>
        <begin position="641"/>
        <end position="666"/>
    </location>
</feature>
<feature type="compositionally biased region" description="Basic and acidic residues" evidence="1">
    <location>
        <begin position="727"/>
        <end position="753"/>
    </location>
</feature>